<gene>
    <name evidence="1" type="ORF">TCNE_LOCUS2887</name>
</gene>
<dbReference type="SUPFAM" id="SSF50729">
    <property type="entry name" value="PH domain-like"/>
    <property type="match status" value="1"/>
</dbReference>
<dbReference type="AlphaFoldDB" id="A0A183U319"/>
<dbReference type="Proteomes" id="UP000050794">
    <property type="component" value="Unassembled WGS sequence"/>
</dbReference>
<protein>
    <submittedName>
        <fullName evidence="3">Secreted protein</fullName>
    </submittedName>
</protein>
<organism evidence="2 3">
    <name type="scientific">Toxocara canis</name>
    <name type="common">Canine roundworm</name>
    <dbReference type="NCBI Taxonomy" id="6265"/>
    <lineage>
        <taxon>Eukaryota</taxon>
        <taxon>Metazoa</taxon>
        <taxon>Ecdysozoa</taxon>
        <taxon>Nematoda</taxon>
        <taxon>Chromadorea</taxon>
        <taxon>Rhabditida</taxon>
        <taxon>Spirurina</taxon>
        <taxon>Ascaridomorpha</taxon>
        <taxon>Ascaridoidea</taxon>
        <taxon>Toxocaridae</taxon>
        <taxon>Toxocara</taxon>
    </lineage>
</organism>
<evidence type="ECO:0000313" key="3">
    <source>
        <dbReference type="WBParaSite" id="TCNE_0000288901-mRNA-1"/>
    </source>
</evidence>
<reference evidence="1 2" key="2">
    <citation type="submission" date="2018-11" db="EMBL/GenBank/DDBJ databases">
        <authorList>
            <consortium name="Pathogen Informatics"/>
        </authorList>
    </citation>
    <scope>NUCLEOTIDE SEQUENCE [LARGE SCALE GENOMIC DNA]</scope>
</reference>
<keyword evidence="2" id="KW-1185">Reference proteome</keyword>
<evidence type="ECO:0000313" key="2">
    <source>
        <dbReference type="Proteomes" id="UP000050794"/>
    </source>
</evidence>
<name>A0A183U319_TOXCA</name>
<accession>A0A183U319</accession>
<dbReference type="EMBL" id="UYWY01003222">
    <property type="protein sequence ID" value="VDM28604.1"/>
    <property type="molecule type" value="Genomic_DNA"/>
</dbReference>
<dbReference type="WBParaSite" id="TCNE_0000288901-mRNA-1">
    <property type="protein sequence ID" value="TCNE_0000288901-mRNA-1"/>
    <property type="gene ID" value="TCNE_0000288901"/>
</dbReference>
<sequence>MFVVRFWAELFQLSADRSQWAIIYPSLLSVTVSEISRKRHAVHVTATSESRVIVDQLLDSCKYLLNSFCTPSQVTRVSSCFAYWRHHGQTYGVNVVCAEDCDRFCELSMEASRLTSFGCGSQRTNYASTAIFAKLSQIFDVQKGIVKHTQTEFTDCVIKLTNKAAVVRINRKDFSLNLVRIFFIG</sequence>
<reference evidence="3" key="1">
    <citation type="submission" date="2016-06" db="UniProtKB">
        <authorList>
            <consortium name="WormBaseParasite"/>
        </authorList>
    </citation>
    <scope>IDENTIFICATION</scope>
</reference>
<evidence type="ECO:0000313" key="1">
    <source>
        <dbReference type="EMBL" id="VDM28604.1"/>
    </source>
</evidence>
<proteinExistence type="predicted"/>